<protein>
    <recommendedName>
        <fullName evidence="3">DUF4825 domain-containing protein</fullName>
    </recommendedName>
</protein>
<dbReference type="EMBL" id="JAHLQJ010000006">
    <property type="protein sequence ID" value="MBU5671791.1"/>
    <property type="molecule type" value="Genomic_DNA"/>
</dbReference>
<evidence type="ECO:0000313" key="1">
    <source>
        <dbReference type="EMBL" id="MBU5671791.1"/>
    </source>
</evidence>
<sequence length="169" mass="19412">MKKNIILIVSLLILGLLIYGLYSGYMYTSSYYKHEHIKEAVIELYEIIPGKGMSTIQHIKTTDEQEIFEVVELLKDRTVIKLIPDIGPARNYTSETFYLRVEFISDTNLTLEYRILSTGHVEVEKGFGTGSSNTLVFGGSSKKWFNEIKALVNEKKQNPLWFNPELLLK</sequence>
<proteinExistence type="predicted"/>
<evidence type="ECO:0000313" key="2">
    <source>
        <dbReference type="Proteomes" id="UP000743001"/>
    </source>
</evidence>
<accession>A0ABS6FRK0</accession>
<dbReference type="RefSeq" id="WP_216478358.1">
    <property type="nucleotide sequence ID" value="NZ_JAHLQJ010000006.1"/>
</dbReference>
<name>A0ABS6FRK0_9BACL</name>
<comment type="caution">
    <text evidence="1">The sequence shown here is derived from an EMBL/GenBank/DDBJ whole genome shotgun (WGS) entry which is preliminary data.</text>
</comment>
<keyword evidence="2" id="KW-1185">Reference proteome</keyword>
<dbReference type="Proteomes" id="UP000743001">
    <property type="component" value="Unassembled WGS sequence"/>
</dbReference>
<gene>
    <name evidence="1" type="ORF">KQJ23_08160</name>
</gene>
<reference evidence="1 2" key="1">
    <citation type="submission" date="2021-06" db="EMBL/GenBank/DDBJ databases">
        <authorList>
            <person name="Sun Q."/>
            <person name="Li D."/>
        </authorList>
    </citation>
    <scope>NUCLEOTIDE SEQUENCE [LARGE SCALE GENOMIC DNA]</scope>
    <source>
        <strain evidence="1 2">MSJ-6</strain>
    </source>
</reference>
<organism evidence="1 2">
    <name type="scientific">Paenibacillus brevis</name>
    <dbReference type="NCBI Taxonomy" id="2841508"/>
    <lineage>
        <taxon>Bacteria</taxon>
        <taxon>Bacillati</taxon>
        <taxon>Bacillota</taxon>
        <taxon>Bacilli</taxon>
        <taxon>Bacillales</taxon>
        <taxon>Paenibacillaceae</taxon>
        <taxon>Paenibacillus</taxon>
    </lineage>
</organism>
<evidence type="ECO:0008006" key="3">
    <source>
        <dbReference type="Google" id="ProtNLM"/>
    </source>
</evidence>